<dbReference type="Pfam" id="PF00563">
    <property type="entry name" value="EAL"/>
    <property type="match status" value="1"/>
</dbReference>
<evidence type="ECO:0000313" key="3">
    <source>
        <dbReference type="Proteomes" id="UP000051568"/>
    </source>
</evidence>
<evidence type="ECO:0000259" key="1">
    <source>
        <dbReference type="PROSITE" id="PS50883"/>
    </source>
</evidence>
<dbReference type="Proteomes" id="UP000051568">
    <property type="component" value="Unassembled WGS sequence"/>
</dbReference>
<dbReference type="PANTHER" id="PTHR33121:SF70">
    <property type="entry name" value="SIGNALING PROTEIN YKOW"/>
    <property type="match status" value="1"/>
</dbReference>
<reference evidence="2 3" key="1">
    <citation type="journal article" date="2015" name="Genome Announc.">
        <title>Expanding the biotechnology potential of lactobacilli through comparative genomics of 213 strains and associated genera.</title>
        <authorList>
            <person name="Sun Z."/>
            <person name="Harris H.M."/>
            <person name="McCann A."/>
            <person name="Guo C."/>
            <person name="Argimon S."/>
            <person name="Zhang W."/>
            <person name="Yang X."/>
            <person name="Jeffery I.B."/>
            <person name="Cooney J.C."/>
            <person name="Kagawa T.F."/>
            <person name="Liu W."/>
            <person name="Song Y."/>
            <person name="Salvetti E."/>
            <person name="Wrobel A."/>
            <person name="Rasinkangas P."/>
            <person name="Parkhill J."/>
            <person name="Rea M.C."/>
            <person name="O'Sullivan O."/>
            <person name="Ritari J."/>
            <person name="Douillard F.P."/>
            <person name="Paul Ross R."/>
            <person name="Yang R."/>
            <person name="Briner A.E."/>
            <person name="Felis G.E."/>
            <person name="de Vos W.M."/>
            <person name="Barrangou R."/>
            <person name="Klaenhammer T.R."/>
            <person name="Caufield P.W."/>
            <person name="Cui Y."/>
            <person name="Zhang H."/>
            <person name="O'Toole P.W."/>
        </authorList>
    </citation>
    <scope>NUCLEOTIDE SEQUENCE [LARGE SCALE GENOMIC DNA]</scope>
    <source>
        <strain evidence="2 3">DSM 17757</strain>
    </source>
</reference>
<comment type="caution">
    <text evidence="2">The sequence shown here is derived from an EMBL/GenBank/DDBJ whole genome shotgun (WGS) entry which is preliminary data.</text>
</comment>
<dbReference type="InterPro" id="IPR001633">
    <property type="entry name" value="EAL_dom"/>
</dbReference>
<dbReference type="SMART" id="SM00052">
    <property type="entry name" value="EAL"/>
    <property type="match status" value="1"/>
</dbReference>
<evidence type="ECO:0000313" key="2">
    <source>
        <dbReference type="EMBL" id="KRN67665.1"/>
    </source>
</evidence>
<sequence>MYQYYIQQIVNKYNNSVIGYELLLRQRVENGWGPVTNFADVPAEIIAKKIVTIARQLYTKVPFLSVNVNRTQLMNQEVVKALIKIQKSLRPVQIQVELTEDDPETTISEKHVMAQLQYFKAHGMTVSIDDVDCGCNTQDQVNLLLPFVNEIKFALQNFGQSVYLPEIKQRMLFWRDFATQHQIRFILEGIENEAIDHFIDHFDIDIRQGYFYEKPHAIAARPGWQNLKDS</sequence>
<dbReference type="InterPro" id="IPR035919">
    <property type="entry name" value="EAL_sf"/>
</dbReference>
<dbReference type="RefSeq" id="WP_057748215.1">
    <property type="nucleotide sequence ID" value="NZ_BJVH01000001.1"/>
</dbReference>
<dbReference type="STRING" id="319652.IV80_GL000208"/>
<proteinExistence type="predicted"/>
<dbReference type="InterPro" id="IPR050706">
    <property type="entry name" value="Cyclic-di-GMP_PDE-like"/>
</dbReference>
<dbReference type="PROSITE" id="PS50883">
    <property type="entry name" value="EAL"/>
    <property type="match status" value="1"/>
</dbReference>
<name>A0A0R2IRA1_9LACO</name>
<keyword evidence="3" id="KW-1185">Reference proteome</keyword>
<accession>A0A0R2IRA1</accession>
<protein>
    <submittedName>
        <fullName evidence="2">C-di-GMP-specific phosphodiesterase</fullName>
    </submittedName>
</protein>
<gene>
    <name evidence="2" type="ORF">IV80_GL000208</name>
</gene>
<dbReference type="PANTHER" id="PTHR33121">
    <property type="entry name" value="CYCLIC DI-GMP PHOSPHODIESTERASE PDEF"/>
    <property type="match status" value="1"/>
</dbReference>
<dbReference type="GO" id="GO:0071111">
    <property type="term" value="F:cyclic-guanylate-specific phosphodiesterase activity"/>
    <property type="evidence" value="ECO:0007669"/>
    <property type="project" value="InterPro"/>
</dbReference>
<dbReference type="OrthoDB" id="8731447at2"/>
<dbReference type="EMBL" id="JQBR01000001">
    <property type="protein sequence ID" value="KRN67665.1"/>
    <property type="molecule type" value="Genomic_DNA"/>
</dbReference>
<dbReference type="SUPFAM" id="SSF141868">
    <property type="entry name" value="EAL domain-like"/>
    <property type="match status" value="1"/>
</dbReference>
<organism evidence="2 3">
    <name type="scientific">Pediococcus cellicola</name>
    <dbReference type="NCBI Taxonomy" id="319652"/>
    <lineage>
        <taxon>Bacteria</taxon>
        <taxon>Bacillati</taxon>
        <taxon>Bacillota</taxon>
        <taxon>Bacilli</taxon>
        <taxon>Lactobacillales</taxon>
        <taxon>Lactobacillaceae</taxon>
        <taxon>Pediococcus</taxon>
    </lineage>
</organism>
<dbReference type="AlphaFoldDB" id="A0A0R2IRA1"/>
<feature type="domain" description="EAL" evidence="1">
    <location>
        <begin position="1"/>
        <end position="229"/>
    </location>
</feature>
<dbReference type="Gene3D" id="3.20.20.450">
    <property type="entry name" value="EAL domain"/>
    <property type="match status" value="1"/>
</dbReference>
<dbReference type="PATRIC" id="fig|319652.3.peg.210"/>